<dbReference type="Proteomes" id="UP000195557">
    <property type="component" value="Unassembled WGS sequence"/>
</dbReference>
<feature type="domain" description="JmjN" evidence="4">
    <location>
        <begin position="34"/>
        <end position="75"/>
    </location>
</feature>
<proteinExistence type="predicted"/>
<dbReference type="OrthoDB" id="1678912at2759"/>
<dbReference type="Proteomes" id="UP000009170">
    <property type="component" value="Unassembled WGS sequence"/>
</dbReference>
<dbReference type="STRING" id="70448.A0A090MCI2"/>
<evidence type="ECO:0000313" key="8">
    <source>
        <dbReference type="Proteomes" id="UP000009170"/>
    </source>
</evidence>
<feature type="domain" description="JmjC" evidence="5">
    <location>
        <begin position="181"/>
        <end position="344"/>
    </location>
</feature>
<dbReference type="InParanoid" id="A0A090MCI2"/>
<dbReference type="GO" id="GO:0000785">
    <property type="term" value="C:chromatin"/>
    <property type="evidence" value="ECO:0007669"/>
    <property type="project" value="TreeGrafter"/>
</dbReference>
<dbReference type="GO" id="GO:0046872">
    <property type="term" value="F:metal ion binding"/>
    <property type="evidence" value="ECO:0007669"/>
    <property type="project" value="UniProtKB-KW"/>
</dbReference>
<gene>
    <name evidence="7" type="ORF">BE221DRAFT_191358</name>
    <name evidence="6" type="ORF">OT_ostta08g01150</name>
</gene>
<accession>A0A454Y4R7</accession>
<evidence type="ECO:0000259" key="4">
    <source>
        <dbReference type="PROSITE" id="PS51183"/>
    </source>
</evidence>
<dbReference type="PANTHER" id="PTHR10694:SF33">
    <property type="entry name" value="LYSINE-SPECIFIC DEMETHYLASE 5"/>
    <property type="match status" value="1"/>
</dbReference>
<evidence type="ECO:0000256" key="3">
    <source>
        <dbReference type="SAM" id="MobiDB-lite"/>
    </source>
</evidence>
<dbReference type="InterPro" id="IPR003349">
    <property type="entry name" value="JmjN"/>
</dbReference>
<organism evidence="6 8">
    <name type="scientific">Ostreococcus tauri</name>
    <name type="common">Marine green alga</name>
    <dbReference type="NCBI Taxonomy" id="70448"/>
    <lineage>
        <taxon>Eukaryota</taxon>
        <taxon>Viridiplantae</taxon>
        <taxon>Chlorophyta</taxon>
        <taxon>Mamiellophyceae</taxon>
        <taxon>Mamiellales</taxon>
        <taxon>Bathycoccaceae</taxon>
        <taxon>Ostreococcus</taxon>
    </lineage>
</organism>
<dbReference type="SMART" id="SM00558">
    <property type="entry name" value="JmjC"/>
    <property type="match status" value="1"/>
</dbReference>
<dbReference type="SMART" id="SM00545">
    <property type="entry name" value="JmjN"/>
    <property type="match status" value="1"/>
</dbReference>
<evidence type="ECO:0000313" key="7">
    <source>
        <dbReference type="EMBL" id="OUS46871.1"/>
    </source>
</evidence>
<reference evidence="7" key="3">
    <citation type="submission" date="2017-04" db="EMBL/GenBank/DDBJ databases">
        <title>Population genomics of picophytoplankton unveils novel chromosome hypervariability.</title>
        <authorList>
            <consortium name="DOE Joint Genome Institute"/>
            <person name="Blanc-Mathieu R."/>
            <person name="Krasovec M."/>
            <person name="Hebrard M."/>
            <person name="Yau S."/>
            <person name="Desgranges E."/>
            <person name="Martin J."/>
            <person name="Schackwitz W."/>
            <person name="Kuo A."/>
            <person name="Salin G."/>
            <person name="Donnadieu C."/>
            <person name="Desdevises Y."/>
            <person name="Sanchez-Ferandin S."/>
            <person name="Moreau H."/>
            <person name="Rivals E."/>
            <person name="Grigoriev I.V."/>
            <person name="Grimsley N."/>
            <person name="Eyre-Walker A."/>
            <person name="Piganeau G."/>
        </authorList>
    </citation>
    <scope>NUCLEOTIDE SEQUENCE [LARGE SCALE GENOMIC DNA]</scope>
    <source>
        <strain evidence="7">RCC 1115</strain>
    </source>
</reference>
<dbReference type="GO" id="GO:0141052">
    <property type="term" value="F:histone H3 demethylase activity"/>
    <property type="evidence" value="ECO:0007669"/>
    <property type="project" value="UniProtKB-ARBA"/>
</dbReference>
<name>A0A090MCI2_OSTTA</name>
<dbReference type="PANTHER" id="PTHR10694">
    <property type="entry name" value="LYSINE-SPECIFIC DEMETHYLASE"/>
    <property type="match status" value="1"/>
</dbReference>
<evidence type="ECO:0000256" key="2">
    <source>
        <dbReference type="ARBA" id="ARBA00023004"/>
    </source>
</evidence>
<dbReference type="AlphaFoldDB" id="A0A090MCI2"/>
<keyword evidence="2" id="KW-0408">Iron</keyword>
<sequence>MSAPTTRNANHERPSTSQSAARRTRTVDAAIEDARVFTPTLEEFADPIVYLTKIEPLVRRTGICKVIPPRGAKPTWNEDVWRKDVSTFETKLQNVHKLSEGRLFQFGKSYTKSGYKAMAMAFEKEWAEGRADFDACDVNSVERAFWNMVETQEEKAAVEYGNDLDTKEFGTGFGVDAHGERHPWDFEHLYSHPLNLLRVIEHDIPGLTKPWLYLGMLFATFCWHVEDHFLCSVNYLHTGASKTWYGVPGSDAEAFENCARATVPRLFQQAPDILHQIVTMVPPGILIDHGVKVVHTVQHPGEFIVTFPRAYHAGFSHGFNVAEAVNFGHANWLDHGRRAIDVYSTGSFKRNAVFAHHRLLARAAETFAEVLNAKGLLLKSKVMGTVIATLCKELESIVSDEEIYRSSLVRRGLKMEVVALPNEDDDACCIRCKAIPFLSVVRCKCLPTAVRCLRHAMDGCDCAASERCLEVRVMGSYIRGLLRSLLLGEPVEKAGGMAEEKDLEKFVASVKTVAVIRSPSTTAAPPASKKSKLSDLDQTVEGLQERIEERQALLSRTEGGKVWTSERAKAFDKAAEQLGGMFKATSGDIGKILRDEYDIHASRDQIGSRLQKCRNKLRREQQSTDGDGV</sequence>
<dbReference type="Gene3D" id="2.60.120.650">
    <property type="entry name" value="Cupin"/>
    <property type="match status" value="1"/>
</dbReference>
<keyword evidence="1" id="KW-0479">Metal-binding</keyword>
<dbReference type="GO" id="GO:0010468">
    <property type="term" value="P:regulation of gene expression"/>
    <property type="evidence" value="ECO:0007669"/>
    <property type="project" value="TreeGrafter"/>
</dbReference>
<dbReference type="PROSITE" id="PS51184">
    <property type="entry name" value="JMJC"/>
    <property type="match status" value="1"/>
</dbReference>
<evidence type="ECO:0000256" key="1">
    <source>
        <dbReference type="ARBA" id="ARBA00022723"/>
    </source>
</evidence>
<dbReference type="EMBL" id="KZ155780">
    <property type="protein sequence ID" value="OUS46871.1"/>
    <property type="molecule type" value="Genomic_DNA"/>
</dbReference>
<accession>A0A1Y5IBL3</accession>
<reference evidence="6 8" key="1">
    <citation type="journal article" date="2006" name="Proc. Natl. Acad. Sci. U.S.A.">
        <title>Genome analysis of the smallest free-living eukaryote Ostreococcus tauri unveils many unique features.</title>
        <authorList>
            <person name="Derelle E."/>
            <person name="Ferraz C."/>
            <person name="Rombauts S."/>
            <person name="Rouze P."/>
            <person name="Worden A.Z."/>
            <person name="Robbens S."/>
            <person name="Partensky F."/>
            <person name="Degroeve S."/>
            <person name="Echeynie S."/>
            <person name="Cooke R."/>
            <person name="Saeys Y."/>
            <person name="Wuyts J."/>
            <person name="Jabbari K."/>
            <person name="Bowler C."/>
            <person name="Panaud O."/>
            <person name="Piegu B."/>
            <person name="Ball S.G."/>
            <person name="Ral J.-P."/>
            <person name="Bouget F.-Y."/>
            <person name="Piganeau G."/>
            <person name="De Baets B."/>
            <person name="Picard A."/>
            <person name="Delseny M."/>
            <person name="Demaille J."/>
            <person name="Van de Peer Y."/>
            <person name="Moreau H."/>
        </authorList>
    </citation>
    <scope>NUCLEOTIDE SEQUENCE [LARGE SCALE GENOMIC DNA]</scope>
    <source>
        <strain evidence="6 8">OTTH0595</strain>
    </source>
</reference>
<dbReference type="PROSITE" id="PS51183">
    <property type="entry name" value="JMJN"/>
    <property type="match status" value="1"/>
</dbReference>
<feature type="region of interest" description="Disordered" evidence="3">
    <location>
        <begin position="1"/>
        <end position="24"/>
    </location>
</feature>
<dbReference type="GO" id="GO:0005634">
    <property type="term" value="C:nucleus"/>
    <property type="evidence" value="ECO:0007669"/>
    <property type="project" value="TreeGrafter"/>
</dbReference>
<protein>
    <submittedName>
        <fullName evidence="7">JmjC domain, hydroxylase-domain-containing protein</fullName>
    </submittedName>
    <submittedName>
        <fullName evidence="6">Transcription factor jumonji, JmjN</fullName>
    </submittedName>
</protein>
<keyword evidence="8" id="KW-1185">Reference proteome</keyword>
<dbReference type="InterPro" id="IPR004198">
    <property type="entry name" value="Znf_C5HC2"/>
</dbReference>
<reference evidence="6" key="2">
    <citation type="journal article" date="2014" name="BMC Genomics">
        <title>An improved genome of the model marine alga Ostreococcus tauri unfolds by assessing Illumina de novo assemblies.</title>
        <authorList>
            <person name="Blanc-Mathieu R."/>
            <person name="Verhelst B."/>
            <person name="Derelle E."/>
            <person name="Rombauts S."/>
            <person name="Bouget F.Y."/>
            <person name="Carre I."/>
            <person name="Chateau A."/>
            <person name="Eyre-Walker A."/>
            <person name="Grimsley N."/>
            <person name="Moreau H."/>
            <person name="Piegu B."/>
            <person name="Rivals E."/>
            <person name="Schackwitz W."/>
            <person name="Van de Peer Y."/>
            <person name="Piganeau G."/>
        </authorList>
    </citation>
    <scope>NUCLEOTIDE SEQUENCE</scope>
    <source>
        <strain evidence="6">RCC4221</strain>
    </source>
</reference>
<dbReference type="SUPFAM" id="SSF51197">
    <property type="entry name" value="Clavaminate synthase-like"/>
    <property type="match status" value="1"/>
</dbReference>
<evidence type="ECO:0000259" key="5">
    <source>
        <dbReference type="PROSITE" id="PS51184"/>
    </source>
</evidence>
<dbReference type="Pfam" id="PF02373">
    <property type="entry name" value="JmjC"/>
    <property type="match status" value="1"/>
</dbReference>
<dbReference type="EMBL" id="CAID01000008">
    <property type="protein sequence ID" value="CEG01400.1"/>
    <property type="molecule type" value="Genomic_DNA"/>
</dbReference>
<dbReference type="Pfam" id="PF02928">
    <property type="entry name" value="zf-C5HC2"/>
    <property type="match status" value="1"/>
</dbReference>
<accession>A0A090MCI2</accession>
<evidence type="ECO:0000313" key="6">
    <source>
        <dbReference type="EMBL" id="CEG01400.1"/>
    </source>
</evidence>
<dbReference type="InterPro" id="IPR003347">
    <property type="entry name" value="JmjC_dom"/>
</dbReference>
<dbReference type="Pfam" id="PF02375">
    <property type="entry name" value="JmjN"/>
    <property type="match status" value="1"/>
</dbReference>